<reference evidence="3" key="1">
    <citation type="submission" date="2016-06" db="UniProtKB">
        <authorList>
            <consortium name="WormBaseParasite"/>
        </authorList>
    </citation>
    <scope>IDENTIFICATION</scope>
</reference>
<sequence>MEHTVDIVGLRRSNCRDRVAVTRIKHPFLQLSLIMCSRANPKRQTNKHHVPVIASELLPGTRLFTYISNLFGRDALRSARRWETFALRESSTSVSAPVSCKPSVNTELARRAVFQHGSRMIRVLLQDCHLRLHKYRPRIDEERTRYCEFYTTAITDGGWTNP</sequence>
<evidence type="ECO:0000313" key="1">
    <source>
        <dbReference type="EMBL" id="VDL97090.1"/>
    </source>
</evidence>
<gene>
    <name evidence="1" type="ORF">SSLN_LOCUS10705</name>
</gene>
<dbReference type="EMBL" id="UYSU01036037">
    <property type="protein sequence ID" value="VDL97090.1"/>
    <property type="molecule type" value="Genomic_DNA"/>
</dbReference>
<dbReference type="AlphaFoldDB" id="A0A183T2K7"/>
<protein>
    <submittedName>
        <fullName evidence="1 3">Uncharacterized protein</fullName>
    </submittedName>
</protein>
<proteinExistence type="predicted"/>
<accession>A0A183T2K7</accession>
<organism evidence="3">
    <name type="scientific">Schistocephalus solidus</name>
    <name type="common">Tapeworm</name>
    <dbReference type="NCBI Taxonomy" id="70667"/>
    <lineage>
        <taxon>Eukaryota</taxon>
        <taxon>Metazoa</taxon>
        <taxon>Spiralia</taxon>
        <taxon>Lophotrochozoa</taxon>
        <taxon>Platyhelminthes</taxon>
        <taxon>Cestoda</taxon>
        <taxon>Eucestoda</taxon>
        <taxon>Diphyllobothriidea</taxon>
        <taxon>Diphyllobothriidae</taxon>
        <taxon>Schistocephalus</taxon>
    </lineage>
</organism>
<dbReference type="Proteomes" id="UP000275846">
    <property type="component" value="Unassembled WGS sequence"/>
</dbReference>
<reference evidence="1 2" key="2">
    <citation type="submission" date="2018-11" db="EMBL/GenBank/DDBJ databases">
        <authorList>
            <consortium name="Pathogen Informatics"/>
        </authorList>
    </citation>
    <scope>NUCLEOTIDE SEQUENCE [LARGE SCALE GENOMIC DNA]</scope>
    <source>
        <strain evidence="1 2">NST_G2</strain>
    </source>
</reference>
<evidence type="ECO:0000313" key="2">
    <source>
        <dbReference type="Proteomes" id="UP000275846"/>
    </source>
</evidence>
<evidence type="ECO:0000313" key="3">
    <source>
        <dbReference type="WBParaSite" id="SSLN_0001112101-mRNA-1"/>
    </source>
</evidence>
<dbReference type="OrthoDB" id="10522339at2759"/>
<name>A0A183T2K7_SCHSO</name>
<dbReference type="WBParaSite" id="SSLN_0001112101-mRNA-1">
    <property type="protein sequence ID" value="SSLN_0001112101-mRNA-1"/>
    <property type="gene ID" value="SSLN_0001112101"/>
</dbReference>
<keyword evidence="2" id="KW-1185">Reference proteome</keyword>